<dbReference type="InterPro" id="IPR045121">
    <property type="entry name" value="CoAse"/>
</dbReference>
<keyword evidence="2" id="KW-0812">Transmembrane</keyword>
<evidence type="ECO:0000256" key="2">
    <source>
        <dbReference type="SAM" id="Phobius"/>
    </source>
</evidence>
<keyword evidence="2" id="KW-1133">Transmembrane helix</keyword>
<sequence length="343" mass="39375">MTSNITVFESLCSNLNRHEALHIPSPPHQKRRAAVAAILRWRRHRTDIEVGSGNKVTSLKEFFEQDWVKQDPLGDAEILFMQRATRTGDRWSGHVSFVGGKNEPNETDEDTVKREVMEEIGIDLNTSDYIPVGKLDEREISSIKDNKLLMILIPFVYLQVVPESPRFKLQESEVAAVQWVPLSFFFSKNPYASYRPITEQLSLVRLNKNKWVTPFIRLMMGSVTFAAIDLPTTPETRTNFRLWGLTMGMTRDIIEFAGLENVPFVKMVNGKPIYSRPDIGWLALLFTQVTVCYKKLTTNINYGAKSEWDKVYFASIRRAVIFAVLLRLGFTSVVVIWLIKRVI</sequence>
<evidence type="ECO:0000313" key="4">
    <source>
        <dbReference type="EMBL" id="GAA5808516.1"/>
    </source>
</evidence>
<feature type="transmembrane region" description="Helical" evidence="2">
    <location>
        <begin position="319"/>
        <end position="339"/>
    </location>
</feature>
<evidence type="ECO:0000256" key="1">
    <source>
        <dbReference type="ARBA" id="ARBA00022801"/>
    </source>
</evidence>
<dbReference type="Proteomes" id="UP001473302">
    <property type="component" value="Unassembled WGS sequence"/>
</dbReference>
<evidence type="ECO:0000313" key="5">
    <source>
        <dbReference type="Proteomes" id="UP001473302"/>
    </source>
</evidence>
<dbReference type="Gene3D" id="3.90.79.10">
    <property type="entry name" value="Nucleoside Triphosphate Pyrophosphohydrolase"/>
    <property type="match status" value="1"/>
</dbReference>
<organism evidence="4 5">
    <name type="scientific">Mucor flavus</name>
    <dbReference type="NCBI Taxonomy" id="439312"/>
    <lineage>
        <taxon>Eukaryota</taxon>
        <taxon>Fungi</taxon>
        <taxon>Fungi incertae sedis</taxon>
        <taxon>Mucoromycota</taxon>
        <taxon>Mucoromycotina</taxon>
        <taxon>Mucoromycetes</taxon>
        <taxon>Mucorales</taxon>
        <taxon>Mucorineae</taxon>
        <taxon>Mucoraceae</taxon>
        <taxon>Mucor</taxon>
    </lineage>
</organism>
<protein>
    <recommendedName>
        <fullName evidence="3">Nudix hydrolase domain-containing protein</fullName>
    </recommendedName>
</protein>
<dbReference type="PANTHER" id="PTHR12992">
    <property type="entry name" value="NUDIX HYDROLASE"/>
    <property type="match status" value="1"/>
</dbReference>
<dbReference type="PROSITE" id="PS00893">
    <property type="entry name" value="NUDIX_BOX"/>
    <property type="match status" value="1"/>
</dbReference>
<feature type="domain" description="Nudix hydrolase" evidence="3">
    <location>
        <begin position="30"/>
        <end position="203"/>
    </location>
</feature>
<dbReference type="InterPro" id="IPR015797">
    <property type="entry name" value="NUDIX_hydrolase-like_dom_sf"/>
</dbReference>
<proteinExistence type="predicted"/>
<keyword evidence="5" id="KW-1185">Reference proteome</keyword>
<reference evidence="4 5" key="1">
    <citation type="submission" date="2024-04" db="EMBL/GenBank/DDBJ databases">
        <title>genome sequences of Mucor flavus KT1a and Helicostylum pulchrum KT1b strains isolated from the surface of a dry-aged beef.</title>
        <authorList>
            <person name="Toyotome T."/>
            <person name="Hosono M."/>
            <person name="Torimaru M."/>
            <person name="Fukuda K."/>
            <person name="Mikami N."/>
        </authorList>
    </citation>
    <scope>NUCLEOTIDE SEQUENCE [LARGE SCALE GENOMIC DNA]</scope>
    <source>
        <strain evidence="4 5">KT1a</strain>
    </source>
</reference>
<gene>
    <name evidence="4" type="ORF">MFLAVUS_001907</name>
</gene>
<dbReference type="PANTHER" id="PTHR12992:SF44">
    <property type="entry name" value="NUDIX HYDROLASE DOMAIN-CONTAINING PROTEIN"/>
    <property type="match status" value="1"/>
</dbReference>
<comment type="caution">
    <text evidence="4">The sequence shown here is derived from an EMBL/GenBank/DDBJ whole genome shotgun (WGS) entry which is preliminary data.</text>
</comment>
<dbReference type="SUPFAM" id="SSF55811">
    <property type="entry name" value="Nudix"/>
    <property type="match status" value="1"/>
</dbReference>
<dbReference type="InterPro" id="IPR000086">
    <property type="entry name" value="NUDIX_hydrolase_dom"/>
</dbReference>
<dbReference type="Pfam" id="PF00293">
    <property type="entry name" value="NUDIX"/>
    <property type="match status" value="1"/>
</dbReference>
<dbReference type="EMBL" id="BAABUK010000003">
    <property type="protein sequence ID" value="GAA5808516.1"/>
    <property type="molecule type" value="Genomic_DNA"/>
</dbReference>
<dbReference type="CDD" id="cd03426">
    <property type="entry name" value="NUDIX_CoAse_Nudt7"/>
    <property type="match status" value="1"/>
</dbReference>
<keyword evidence="2" id="KW-0472">Membrane</keyword>
<accession>A0ABP9YNT4</accession>
<dbReference type="PROSITE" id="PS51462">
    <property type="entry name" value="NUDIX"/>
    <property type="match status" value="1"/>
</dbReference>
<evidence type="ECO:0000259" key="3">
    <source>
        <dbReference type="PROSITE" id="PS51462"/>
    </source>
</evidence>
<dbReference type="InterPro" id="IPR020084">
    <property type="entry name" value="NUDIX_hydrolase_CS"/>
</dbReference>
<keyword evidence="1" id="KW-0378">Hydrolase</keyword>
<name>A0ABP9YNT4_9FUNG</name>